<dbReference type="Pfam" id="PF00512">
    <property type="entry name" value="HisKA"/>
    <property type="match status" value="1"/>
</dbReference>
<dbReference type="PROSITE" id="PS50110">
    <property type="entry name" value="RESPONSE_REGULATORY"/>
    <property type="match status" value="1"/>
</dbReference>
<evidence type="ECO:0000256" key="1">
    <source>
        <dbReference type="ARBA" id="ARBA00000085"/>
    </source>
</evidence>
<dbReference type="GO" id="GO:0000155">
    <property type="term" value="F:phosphorelay sensor kinase activity"/>
    <property type="evidence" value="ECO:0007669"/>
    <property type="project" value="InterPro"/>
</dbReference>
<dbReference type="Gene3D" id="1.10.287.130">
    <property type="match status" value="1"/>
</dbReference>
<keyword evidence="3 9" id="KW-0597">Phosphoprotein</keyword>
<dbReference type="PANTHER" id="PTHR43547:SF2">
    <property type="entry name" value="HYBRID SIGNAL TRANSDUCTION HISTIDINE KINASE C"/>
    <property type="match status" value="1"/>
</dbReference>
<dbReference type="InterPro" id="IPR010559">
    <property type="entry name" value="Sig_transdc_His_kin_internal"/>
</dbReference>
<evidence type="ECO:0000256" key="5">
    <source>
        <dbReference type="ARBA" id="ARBA00022741"/>
    </source>
</evidence>
<evidence type="ECO:0000256" key="10">
    <source>
        <dbReference type="SAM" id="Phobius"/>
    </source>
</evidence>
<dbReference type="GO" id="GO:0016020">
    <property type="term" value="C:membrane"/>
    <property type="evidence" value="ECO:0007669"/>
    <property type="project" value="InterPro"/>
</dbReference>
<sequence>MVLLKRKDRTYSSSVGEGDTFLERRNFLKPAGIGLVFLLSIAVFIGIYIQTFPSRDMPMAQRGLLDLSSWDFQSQGLVNLDGEWEIYPGKLLSPEHFRRGQHANPSYLVVPGTWKGDSVIDSIDRKGAATYRLQVKLPEDGQIYGLKTKSIRMSHRLYVNGNEEGASGQPAVESEAHRPGNTPYTVFFSADDKELEIVIQVANFMFFTGGIASSIQLGFDEDIAIVNSTLLGTDIAFVVTLGIMAAYHLSFYFLRMRDRTYLFSGSYMILLGIYHMVFGEKVLLQLFPSIPFVVAYKAQDVSLFVSSILLALFFCSIDTRVLSRNWLVKLTAPIFLYILVILILPYSFYTNLKGPLLIYVQIFHFFILGRLLYLSSKSQRDSSDRKEMLLFVGASISLSVSLIDGLLYAENIVPTDLAGKIGILYFITFINILLAVRFTNAYEKTEILSHQLKISNQIKDEFLTHTSHEMKTPLHGIINITSHLLEEDSNAFSSKQRQNLWLVKDTSIKLSMLVGDLLDVTRLKHGELRLHFSIVDIKVITQIVFDVLQFELLGKDVRLENQVPANIWVHADENRLRQIMYNLVHNAIKHTSVGSIKVMAGVVGGQVRISVEDTGIGISPDKHEAIFDYFEQVDQLLPQDGYTGMGVGLYINRKLVELMGGEIWVESSELGKGTRMTFTLATGHQQMVTQELAATAQERHREASEQIPLNILDDHQYTIMIVDDEASNIHTLLSILSRHRYNVISAFSAKEAMKKIKEQPQPDLVILDVMMPGVTGIELCQLLRTQYSILDLPILFASVRDTPQDIALGYRAGANDYVTKPFDPETLIARVQTLISMKTSIQDAIRNEHAFHQAQIKPHFLYNALSSVISFCYTDGEKAAYLITMLSQYLRYILDMDRTTLFVPLFREMELIHAYVEIEKARFGEGFDFVCHVDEGILEKEIPSLSIQPFVENAIRHGLFEKDEKGHVTLTIVDGGHYIKVMIEDDGVGIADDLLYQMSKGENQKGRIGIQNIRRRLDTIPGATLSITSEMGKGTKVVMYIPTPEGMHATIA</sequence>
<dbReference type="EC" id="2.7.13.3" evidence="2"/>
<feature type="transmembrane region" description="Helical" evidence="10">
    <location>
        <begin position="290"/>
        <end position="314"/>
    </location>
</feature>
<dbReference type="PROSITE" id="PS50109">
    <property type="entry name" value="HIS_KIN"/>
    <property type="match status" value="1"/>
</dbReference>
<dbReference type="SUPFAM" id="SSF52172">
    <property type="entry name" value="CheY-like"/>
    <property type="match status" value="1"/>
</dbReference>
<reference evidence="13 14" key="1">
    <citation type="submission" date="2019-04" db="EMBL/GenBank/DDBJ databases">
        <title>Whole genome sequencing of Brevibacillus sp. TGS2-1.</title>
        <authorList>
            <person name="Choi A."/>
        </authorList>
    </citation>
    <scope>NUCLEOTIDE SEQUENCE [LARGE SCALE GENOMIC DNA]</scope>
    <source>
        <strain evidence="13 14">TGS2-1</strain>
    </source>
</reference>
<dbReference type="InterPro" id="IPR036890">
    <property type="entry name" value="HATPase_C_sf"/>
</dbReference>
<dbReference type="InterPro" id="IPR011006">
    <property type="entry name" value="CheY-like_superfamily"/>
</dbReference>
<comment type="caution">
    <text evidence="13">The sequence shown here is derived from an EMBL/GenBank/DDBJ whole genome shotgun (WGS) entry which is preliminary data.</text>
</comment>
<dbReference type="InterPro" id="IPR003661">
    <property type="entry name" value="HisK_dim/P_dom"/>
</dbReference>
<evidence type="ECO:0000313" key="14">
    <source>
        <dbReference type="Proteomes" id="UP000307841"/>
    </source>
</evidence>
<feature type="transmembrane region" description="Helical" evidence="10">
    <location>
        <begin position="31"/>
        <end position="49"/>
    </location>
</feature>
<dbReference type="InterPro" id="IPR003594">
    <property type="entry name" value="HATPase_dom"/>
</dbReference>
<feature type="transmembrane region" description="Helical" evidence="10">
    <location>
        <begin position="388"/>
        <end position="409"/>
    </location>
</feature>
<dbReference type="Proteomes" id="UP000307841">
    <property type="component" value="Unassembled WGS sequence"/>
</dbReference>
<keyword evidence="14" id="KW-1185">Reference proteome</keyword>
<dbReference type="Gene3D" id="3.30.565.10">
    <property type="entry name" value="Histidine kinase-like ATPase, C-terminal domain"/>
    <property type="match status" value="2"/>
</dbReference>
<evidence type="ECO:0000256" key="2">
    <source>
        <dbReference type="ARBA" id="ARBA00012438"/>
    </source>
</evidence>
<dbReference type="Gene3D" id="3.40.50.2300">
    <property type="match status" value="1"/>
</dbReference>
<dbReference type="EMBL" id="SZNK01000001">
    <property type="protein sequence ID" value="TKI54173.1"/>
    <property type="molecule type" value="Genomic_DNA"/>
</dbReference>
<dbReference type="SUPFAM" id="SSF47384">
    <property type="entry name" value="Homodimeric domain of signal transducing histidine kinase"/>
    <property type="match status" value="1"/>
</dbReference>
<gene>
    <name evidence="13" type="ORF">E8L90_01205</name>
</gene>
<evidence type="ECO:0000256" key="8">
    <source>
        <dbReference type="ARBA" id="ARBA00023012"/>
    </source>
</evidence>
<keyword evidence="6" id="KW-0418">Kinase</keyword>
<dbReference type="OrthoDB" id="9809348at2"/>
<dbReference type="GO" id="GO:0005524">
    <property type="term" value="F:ATP binding"/>
    <property type="evidence" value="ECO:0007669"/>
    <property type="project" value="UniProtKB-KW"/>
</dbReference>
<dbReference type="Pfam" id="PF02518">
    <property type="entry name" value="HATPase_c"/>
    <property type="match status" value="2"/>
</dbReference>
<keyword evidence="10" id="KW-1133">Transmembrane helix</keyword>
<keyword evidence="4" id="KW-0808">Transferase</keyword>
<dbReference type="PRINTS" id="PR00344">
    <property type="entry name" value="BCTRLSENSOR"/>
</dbReference>
<dbReference type="InterPro" id="IPR011623">
    <property type="entry name" value="7TMR_DISM_rcpt_extracell_dom1"/>
</dbReference>
<feature type="domain" description="Histidine kinase" evidence="11">
    <location>
        <begin position="465"/>
        <end position="684"/>
    </location>
</feature>
<dbReference type="Gene3D" id="2.60.120.260">
    <property type="entry name" value="Galactose-binding domain-like"/>
    <property type="match status" value="1"/>
</dbReference>
<evidence type="ECO:0000256" key="7">
    <source>
        <dbReference type="ARBA" id="ARBA00022840"/>
    </source>
</evidence>
<dbReference type="Pfam" id="PF00072">
    <property type="entry name" value="Response_reg"/>
    <property type="match status" value="1"/>
</dbReference>
<keyword evidence="5" id="KW-0547">Nucleotide-binding</keyword>
<evidence type="ECO:0000259" key="12">
    <source>
        <dbReference type="PROSITE" id="PS50110"/>
    </source>
</evidence>
<feature type="transmembrane region" description="Helical" evidence="10">
    <location>
        <begin position="356"/>
        <end position="376"/>
    </location>
</feature>
<dbReference type="PANTHER" id="PTHR43547">
    <property type="entry name" value="TWO-COMPONENT HISTIDINE KINASE"/>
    <property type="match status" value="1"/>
</dbReference>
<feature type="transmembrane region" description="Helical" evidence="10">
    <location>
        <begin position="235"/>
        <end position="254"/>
    </location>
</feature>
<feature type="domain" description="Response regulatory" evidence="12">
    <location>
        <begin position="718"/>
        <end position="835"/>
    </location>
</feature>
<dbReference type="RefSeq" id="WP_137027643.1">
    <property type="nucleotide sequence ID" value="NZ_SZNK01000001.1"/>
</dbReference>
<dbReference type="InterPro" id="IPR004358">
    <property type="entry name" value="Sig_transdc_His_kin-like_C"/>
</dbReference>
<dbReference type="SMART" id="SM00448">
    <property type="entry name" value="REC"/>
    <property type="match status" value="1"/>
</dbReference>
<evidence type="ECO:0000259" key="11">
    <source>
        <dbReference type="PROSITE" id="PS50109"/>
    </source>
</evidence>
<dbReference type="AlphaFoldDB" id="A0A4V5TK22"/>
<evidence type="ECO:0000256" key="9">
    <source>
        <dbReference type="PROSITE-ProRule" id="PRU00169"/>
    </source>
</evidence>
<proteinExistence type="predicted"/>
<keyword evidence="8" id="KW-0902">Two-component regulatory system</keyword>
<comment type="catalytic activity">
    <reaction evidence="1">
        <text>ATP + protein L-histidine = ADP + protein N-phospho-L-histidine.</text>
        <dbReference type="EC" id="2.7.13.3"/>
    </reaction>
</comment>
<accession>A0A4V5TK22</accession>
<organism evidence="13 14">
    <name type="scientific">Brevibacillus antibioticus</name>
    <dbReference type="NCBI Taxonomy" id="2570228"/>
    <lineage>
        <taxon>Bacteria</taxon>
        <taxon>Bacillati</taxon>
        <taxon>Bacillota</taxon>
        <taxon>Bacilli</taxon>
        <taxon>Bacillales</taxon>
        <taxon>Paenibacillaceae</taxon>
        <taxon>Brevibacillus</taxon>
    </lineage>
</organism>
<feature type="modified residue" description="4-aspartylphosphate" evidence="9">
    <location>
        <position position="768"/>
    </location>
</feature>
<evidence type="ECO:0000256" key="6">
    <source>
        <dbReference type="ARBA" id="ARBA00022777"/>
    </source>
</evidence>
<name>A0A4V5TK22_9BACL</name>
<keyword evidence="7" id="KW-0067">ATP-binding</keyword>
<dbReference type="InterPro" id="IPR036097">
    <property type="entry name" value="HisK_dim/P_sf"/>
</dbReference>
<dbReference type="InterPro" id="IPR001789">
    <property type="entry name" value="Sig_transdc_resp-reg_receiver"/>
</dbReference>
<dbReference type="InterPro" id="IPR005467">
    <property type="entry name" value="His_kinase_dom"/>
</dbReference>
<feature type="transmembrane region" description="Helical" evidence="10">
    <location>
        <begin position="326"/>
        <end position="344"/>
    </location>
</feature>
<feature type="transmembrane region" description="Helical" evidence="10">
    <location>
        <begin position="261"/>
        <end position="278"/>
    </location>
</feature>
<dbReference type="SMART" id="SM00387">
    <property type="entry name" value="HATPase_c"/>
    <property type="match status" value="2"/>
</dbReference>
<evidence type="ECO:0000256" key="4">
    <source>
        <dbReference type="ARBA" id="ARBA00022679"/>
    </source>
</evidence>
<evidence type="ECO:0000313" key="13">
    <source>
        <dbReference type="EMBL" id="TKI54173.1"/>
    </source>
</evidence>
<dbReference type="SUPFAM" id="SSF55874">
    <property type="entry name" value="ATPase domain of HSP90 chaperone/DNA topoisomerase II/histidine kinase"/>
    <property type="match status" value="2"/>
</dbReference>
<protein>
    <recommendedName>
        <fullName evidence="2">histidine kinase</fullName>
        <ecNumber evidence="2">2.7.13.3</ecNumber>
    </recommendedName>
</protein>
<evidence type="ECO:0000256" key="3">
    <source>
        <dbReference type="ARBA" id="ARBA00022553"/>
    </source>
</evidence>
<keyword evidence="10" id="KW-0812">Transmembrane</keyword>
<keyword evidence="10" id="KW-0472">Membrane</keyword>
<dbReference type="CDD" id="cd17574">
    <property type="entry name" value="REC_OmpR"/>
    <property type="match status" value="1"/>
</dbReference>
<dbReference type="Pfam" id="PF07695">
    <property type="entry name" value="7TMR-DISM_7TM"/>
    <property type="match status" value="1"/>
</dbReference>
<dbReference type="Pfam" id="PF06580">
    <property type="entry name" value="His_kinase"/>
    <property type="match status" value="1"/>
</dbReference>
<dbReference type="CDD" id="cd00082">
    <property type="entry name" value="HisKA"/>
    <property type="match status" value="1"/>
</dbReference>
<dbReference type="SMART" id="SM00388">
    <property type="entry name" value="HisKA"/>
    <property type="match status" value="1"/>
</dbReference>